<evidence type="ECO:0000313" key="2">
    <source>
        <dbReference type="Proteomes" id="UP000255365"/>
    </source>
</evidence>
<sequence>MFVSNSRLGCHTAFTGISTRISESVLLGVRVQMLTNEDFRFKAHHYLLDLEATNNHLMLLIVAGEVTGKIWDDAISRQKCSYAAWLEAVDANEVSDAPLS</sequence>
<gene>
    <name evidence="1" type="ORF">DEU51_12567</name>
</gene>
<evidence type="ECO:0000313" key="1">
    <source>
        <dbReference type="EMBL" id="RDL13470.1"/>
    </source>
</evidence>
<dbReference type="RefSeq" id="WP_258558342.1">
    <property type="nucleotide sequence ID" value="NZ_QRAV01000025.1"/>
</dbReference>
<dbReference type="AlphaFoldDB" id="A0A370S141"/>
<organism evidence="1 2">
    <name type="scientific">Pseudomonas jessenii</name>
    <dbReference type="NCBI Taxonomy" id="77298"/>
    <lineage>
        <taxon>Bacteria</taxon>
        <taxon>Pseudomonadati</taxon>
        <taxon>Pseudomonadota</taxon>
        <taxon>Gammaproteobacteria</taxon>
        <taxon>Pseudomonadales</taxon>
        <taxon>Pseudomonadaceae</taxon>
        <taxon>Pseudomonas</taxon>
    </lineage>
</organism>
<reference evidence="1 2" key="1">
    <citation type="submission" date="2018-07" db="EMBL/GenBank/DDBJ databases">
        <title>Genome sequencing of rice bacterial endophytes.</title>
        <authorList>
            <person name="Venturi V."/>
        </authorList>
    </citation>
    <scope>NUCLEOTIDE SEQUENCE [LARGE SCALE GENOMIC DNA]</scope>
    <source>
        <strain evidence="1 2">E2333</strain>
    </source>
</reference>
<name>A0A370S141_PSEJE</name>
<protein>
    <submittedName>
        <fullName evidence="1">Uncharacterized protein</fullName>
    </submittedName>
</protein>
<comment type="caution">
    <text evidence="1">The sequence shown here is derived from an EMBL/GenBank/DDBJ whole genome shotgun (WGS) entry which is preliminary data.</text>
</comment>
<dbReference type="Proteomes" id="UP000255365">
    <property type="component" value="Unassembled WGS sequence"/>
</dbReference>
<proteinExistence type="predicted"/>
<dbReference type="EMBL" id="QRAV01000025">
    <property type="protein sequence ID" value="RDL13470.1"/>
    <property type="molecule type" value="Genomic_DNA"/>
</dbReference>
<accession>A0A370S141</accession>